<evidence type="ECO:0000313" key="2">
    <source>
        <dbReference type="Proteomes" id="UP000682782"/>
    </source>
</evidence>
<organism evidence="1 2">
    <name type="scientific">Aristaeella hokkaidonensis</name>
    <dbReference type="NCBI Taxonomy" id="3046382"/>
    <lineage>
        <taxon>Bacteria</taxon>
        <taxon>Bacillati</taxon>
        <taxon>Bacillota</taxon>
        <taxon>Clostridia</taxon>
        <taxon>Eubacteriales</taxon>
        <taxon>Aristaeellaceae</taxon>
        <taxon>Aristaeella</taxon>
    </lineage>
</organism>
<proteinExistence type="predicted"/>
<name>A0AC61MY00_9FIRM</name>
<accession>A0AC61MY00</accession>
<keyword evidence="2" id="KW-1185">Reference proteome</keyword>
<evidence type="ECO:0000313" key="1">
    <source>
        <dbReference type="EMBL" id="QUC67787.1"/>
    </source>
</evidence>
<sequence length="107" mass="11717">MLEAAESVLDVVIHYSVLILEIIGALVILFHVVRAIIDLCTGKAKLCRAAITEGITTGLSFLLVSEVLKTIIDRDWTSIGMTCAILLMRASISLLVHWESKAEAEHE</sequence>
<gene>
    <name evidence="1" type="ORF">JYE49_03530</name>
</gene>
<dbReference type="EMBL" id="CP068393">
    <property type="protein sequence ID" value="QUC67787.1"/>
    <property type="molecule type" value="Genomic_DNA"/>
</dbReference>
<dbReference type="Proteomes" id="UP000682782">
    <property type="component" value="Chromosome"/>
</dbReference>
<protein>
    <submittedName>
        <fullName evidence="1">DUF1622 domain-containing protein</fullName>
    </submittedName>
</protein>
<reference evidence="1" key="1">
    <citation type="submission" date="2021-01" db="EMBL/GenBank/DDBJ databases">
        <title>Complete genome sequence of Clostridiales bacterium R-7.</title>
        <authorList>
            <person name="Mahoney-Kurpe S.C."/>
            <person name="Palevich N."/>
            <person name="Koike S."/>
            <person name="Moon C.D."/>
            <person name="Attwood G.T."/>
        </authorList>
    </citation>
    <scope>NUCLEOTIDE SEQUENCE</scope>
    <source>
        <strain evidence="1">R-7</strain>
    </source>
</reference>